<dbReference type="NCBIfam" id="TIGR02276">
    <property type="entry name" value="beta_rpt_yvtn"/>
    <property type="match status" value="1"/>
</dbReference>
<dbReference type="InterPro" id="IPR048433">
    <property type="entry name" value="YNCE-like_beta-prop"/>
</dbReference>
<dbReference type="InterPro" id="IPR015943">
    <property type="entry name" value="WD40/YVTN_repeat-like_dom_sf"/>
</dbReference>
<evidence type="ECO:0000256" key="1">
    <source>
        <dbReference type="ARBA" id="ARBA00022729"/>
    </source>
</evidence>
<keyword evidence="4" id="KW-1185">Reference proteome</keyword>
<dbReference type="EMBL" id="JBHTKZ010000050">
    <property type="protein sequence ID" value="MFD1183608.1"/>
    <property type="molecule type" value="Genomic_DNA"/>
</dbReference>
<dbReference type="Pfam" id="PF21783">
    <property type="entry name" value="YNCE"/>
    <property type="match status" value="1"/>
</dbReference>
<comment type="caution">
    <text evidence="3">The sequence shown here is derived from an EMBL/GenBank/DDBJ whole genome shotgun (WGS) entry which is preliminary data.</text>
</comment>
<protein>
    <submittedName>
        <fullName evidence="3">YncE family protein</fullName>
    </submittedName>
</protein>
<sequence length="100" mass="10690">MALVLPRCIFPPIKKTIVANQGTEQNPSNSISKIDLATKQVIATIETGKGAHGVVVSPDNRNIYVTNMFDNTLTVIDNETNKVITTIKVGTTPNGISVTP</sequence>
<evidence type="ECO:0000259" key="2">
    <source>
        <dbReference type="Pfam" id="PF21783"/>
    </source>
</evidence>
<accession>A0ABW3SG99</accession>
<dbReference type="PANTHER" id="PTHR47197:SF3">
    <property type="entry name" value="DIHYDRO-HEME D1 DEHYDROGENASE"/>
    <property type="match status" value="1"/>
</dbReference>
<organism evidence="3 4">
    <name type="scientific">Paenibacillus timonensis</name>
    <dbReference type="NCBI Taxonomy" id="225915"/>
    <lineage>
        <taxon>Bacteria</taxon>
        <taxon>Bacillati</taxon>
        <taxon>Bacillota</taxon>
        <taxon>Bacilli</taxon>
        <taxon>Bacillales</taxon>
        <taxon>Paenibacillaceae</taxon>
        <taxon>Paenibacillus</taxon>
    </lineage>
</organism>
<dbReference type="Proteomes" id="UP001597211">
    <property type="component" value="Unassembled WGS sequence"/>
</dbReference>
<dbReference type="InterPro" id="IPR011964">
    <property type="entry name" value="YVTN_b-propeller_repeat"/>
</dbReference>
<gene>
    <name evidence="3" type="ORF">ACFQ2Z_19880</name>
</gene>
<dbReference type="PANTHER" id="PTHR47197">
    <property type="entry name" value="PROTEIN NIRF"/>
    <property type="match status" value="1"/>
</dbReference>
<dbReference type="SUPFAM" id="SSF50974">
    <property type="entry name" value="Nitrous oxide reductase, N-terminal domain"/>
    <property type="match status" value="1"/>
</dbReference>
<reference evidence="4" key="1">
    <citation type="journal article" date="2019" name="Int. J. Syst. Evol. Microbiol.">
        <title>The Global Catalogue of Microorganisms (GCM) 10K type strain sequencing project: providing services to taxonomists for standard genome sequencing and annotation.</title>
        <authorList>
            <consortium name="The Broad Institute Genomics Platform"/>
            <consortium name="The Broad Institute Genome Sequencing Center for Infectious Disease"/>
            <person name="Wu L."/>
            <person name="Ma J."/>
        </authorList>
    </citation>
    <scope>NUCLEOTIDE SEQUENCE [LARGE SCALE GENOMIC DNA]</scope>
    <source>
        <strain evidence="4">CCUG 48216</strain>
    </source>
</reference>
<proteinExistence type="predicted"/>
<keyword evidence="1" id="KW-0732">Signal</keyword>
<evidence type="ECO:0000313" key="3">
    <source>
        <dbReference type="EMBL" id="MFD1183608.1"/>
    </source>
</evidence>
<dbReference type="InterPro" id="IPR051200">
    <property type="entry name" value="Host-pathogen_enzymatic-act"/>
</dbReference>
<feature type="domain" description="YNCE-like beta-propeller" evidence="2">
    <location>
        <begin position="28"/>
        <end position="96"/>
    </location>
</feature>
<dbReference type="InterPro" id="IPR011045">
    <property type="entry name" value="N2O_reductase_N"/>
</dbReference>
<name>A0ABW3SG99_9BACL</name>
<dbReference type="Gene3D" id="2.130.10.10">
    <property type="entry name" value="YVTN repeat-like/Quinoprotein amine dehydrogenase"/>
    <property type="match status" value="1"/>
</dbReference>
<dbReference type="RefSeq" id="WP_333492548.1">
    <property type="nucleotide sequence ID" value="NZ_JAKSXN010000053.1"/>
</dbReference>
<evidence type="ECO:0000313" key="4">
    <source>
        <dbReference type="Proteomes" id="UP001597211"/>
    </source>
</evidence>